<comment type="caution">
    <text evidence="5">The sequence shown here is derived from an EMBL/GenBank/DDBJ whole genome shotgun (WGS) entry which is preliminary data.</text>
</comment>
<evidence type="ECO:0000256" key="2">
    <source>
        <dbReference type="ARBA" id="ARBA00022786"/>
    </source>
</evidence>
<reference evidence="5" key="1">
    <citation type="journal article" date="2022" name="Cell">
        <title>Repeat-based holocentromeres influence genome architecture and karyotype evolution.</title>
        <authorList>
            <person name="Hofstatter P.G."/>
            <person name="Thangavel G."/>
            <person name="Lux T."/>
            <person name="Neumann P."/>
            <person name="Vondrak T."/>
            <person name="Novak P."/>
            <person name="Zhang M."/>
            <person name="Costa L."/>
            <person name="Castellani M."/>
            <person name="Scott A."/>
            <person name="Toegelov H."/>
            <person name="Fuchs J."/>
            <person name="Mata-Sucre Y."/>
            <person name="Dias Y."/>
            <person name="Vanzela A.L.L."/>
            <person name="Huettel B."/>
            <person name="Almeida C.C.S."/>
            <person name="Simkova H."/>
            <person name="Souza G."/>
            <person name="Pedrosa-Harand A."/>
            <person name="Macas J."/>
            <person name="Mayer K.F.X."/>
            <person name="Houben A."/>
            <person name="Marques A."/>
        </authorList>
    </citation>
    <scope>NUCLEOTIDE SEQUENCE</scope>
    <source>
        <strain evidence="5">RhyBre1mFocal</strain>
    </source>
</reference>
<comment type="similarity">
    <text evidence="3">Belongs to the NPH3 family.</text>
</comment>
<dbReference type="AlphaFoldDB" id="A0A9Q0CV22"/>
<dbReference type="SUPFAM" id="SSF54695">
    <property type="entry name" value="POZ domain"/>
    <property type="match status" value="1"/>
</dbReference>
<organism evidence="5 6">
    <name type="scientific">Rhynchospora breviuscula</name>
    <dbReference type="NCBI Taxonomy" id="2022672"/>
    <lineage>
        <taxon>Eukaryota</taxon>
        <taxon>Viridiplantae</taxon>
        <taxon>Streptophyta</taxon>
        <taxon>Embryophyta</taxon>
        <taxon>Tracheophyta</taxon>
        <taxon>Spermatophyta</taxon>
        <taxon>Magnoliopsida</taxon>
        <taxon>Liliopsida</taxon>
        <taxon>Poales</taxon>
        <taxon>Cyperaceae</taxon>
        <taxon>Cyperoideae</taxon>
        <taxon>Rhynchosporeae</taxon>
        <taxon>Rhynchospora</taxon>
    </lineage>
</organism>
<dbReference type="PROSITE" id="PS51649">
    <property type="entry name" value="NPH3"/>
    <property type="match status" value="1"/>
</dbReference>
<dbReference type="InterPro" id="IPR027356">
    <property type="entry name" value="NPH3_dom"/>
</dbReference>
<dbReference type="InterPro" id="IPR043454">
    <property type="entry name" value="NPH3/RPT2-like"/>
</dbReference>
<keyword evidence="2" id="KW-0833">Ubl conjugation pathway</keyword>
<evidence type="ECO:0000259" key="4">
    <source>
        <dbReference type="PROSITE" id="PS51649"/>
    </source>
</evidence>
<feature type="domain" description="NPH3" evidence="4">
    <location>
        <begin position="215"/>
        <end position="491"/>
    </location>
</feature>
<evidence type="ECO:0000313" key="6">
    <source>
        <dbReference type="Proteomes" id="UP001151287"/>
    </source>
</evidence>
<dbReference type="EMBL" id="JAMQYH010000001">
    <property type="protein sequence ID" value="KAJ1700503.1"/>
    <property type="molecule type" value="Genomic_DNA"/>
</dbReference>
<proteinExistence type="inferred from homology"/>
<protein>
    <recommendedName>
        <fullName evidence="4">NPH3 domain-containing protein</fullName>
    </recommendedName>
</protein>
<comment type="pathway">
    <text evidence="1">Protein modification; protein ubiquitination.</text>
</comment>
<dbReference type="Proteomes" id="UP001151287">
    <property type="component" value="Unassembled WGS sequence"/>
</dbReference>
<evidence type="ECO:0000256" key="3">
    <source>
        <dbReference type="PROSITE-ProRule" id="PRU00982"/>
    </source>
</evidence>
<gene>
    <name evidence="5" type="ORF">LUZ63_000282</name>
</gene>
<accession>A0A9Q0CV22</accession>
<keyword evidence="6" id="KW-1185">Reference proteome</keyword>
<evidence type="ECO:0000313" key="5">
    <source>
        <dbReference type="EMBL" id="KAJ1700503.1"/>
    </source>
</evidence>
<dbReference type="PANTHER" id="PTHR32370">
    <property type="entry name" value="OS12G0117600 PROTEIN"/>
    <property type="match status" value="1"/>
</dbReference>
<sequence length="579" mass="65322">MHQHIEVFLADKSWPGSDIATVAHKYITHCDFKNIILVQIFSATNKKNTIFCLQFPLINASPVLQKIISKFSSDEDRDCAFALDDIPGGVHSFELIAKFCYGEKIKLTSSNVVPLICAANYFDMNEDYLKGNLIFQTETFFSNEVLSNWNECIVALLSCEHVLHYAEELDITSSCLNSLSSKVTVGKASYLRNEISWNGIACMKETKNLSGSGLDWWHDDICSLNLYFFKRFIEVLNAKGHDPVDISNAVIYYARNHRSKENPNSTSNWSVDERILLEEIVELLPMQKGATSTKVLLSMLSASIMLNTKETCIETLEKRVGSQLHEATVEDLLVLNSRGADKAVRNVDCVKRLIKQFMELNLHVSEITCNSPNEEHLMEADSLQRGRIGAVAKLVDKYLEKVAQDENLMLQQFLALGSAIPTSARPVNDDLYHAISTYLEYHPQLSDEQKEKLCQLIDVQKLSRDLCRDVAQNENLPIRIIVKALFCEMLDLKRTLVSSGDGNNTVTEVGNTTENGDNLADEKDVVVAPSSELQKEHEISEAKETKKTSLGEKVMCRFLMTRNIWSVRRVKALLAQTRH</sequence>
<evidence type="ECO:0000256" key="1">
    <source>
        <dbReference type="ARBA" id="ARBA00004906"/>
    </source>
</evidence>
<dbReference type="OrthoDB" id="624345at2759"/>
<dbReference type="InterPro" id="IPR011333">
    <property type="entry name" value="SKP1/BTB/POZ_sf"/>
</dbReference>
<dbReference type="Gene3D" id="3.30.710.10">
    <property type="entry name" value="Potassium Channel Kv1.1, Chain A"/>
    <property type="match status" value="1"/>
</dbReference>
<name>A0A9Q0CV22_9POAL</name>
<dbReference type="Pfam" id="PF03000">
    <property type="entry name" value="NPH3"/>
    <property type="match status" value="1"/>
</dbReference>